<reference evidence="2 3" key="1">
    <citation type="journal article" date="2022" name="G3 (Bethesda)">
        <title>Whole-genome sequence and methylome profiling of the almond [Prunus dulcis (Mill.) D.A. Webb] cultivar 'Nonpareil'.</title>
        <authorList>
            <person name="D'Amico-Willman K.M."/>
            <person name="Ouma W.Z."/>
            <person name="Meulia T."/>
            <person name="Sideli G.M."/>
            <person name="Gradziel T.M."/>
            <person name="Fresnedo-Ramirez J."/>
        </authorList>
    </citation>
    <scope>NUCLEOTIDE SEQUENCE [LARGE SCALE GENOMIC DNA]</scope>
    <source>
        <strain evidence="2">Clone GOH B32 T37-40</strain>
    </source>
</reference>
<feature type="compositionally biased region" description="Low complexity" evidence="1">
    <location>
        <begin position="11"/>
        <end position="20"/>
    </location>
</feature>
<dbReference type="AlphaFoldDB" id="A0AAD4W4T6"/>
<name>A0AAD4W4T6_PRUDU</name>
<keyword evidence="3" id="KW-1185">Reference proteome</keyword>
<feature type="region of interest" description="Disordered" evidence="1">
    <location>
        <begin position="184"/>
        <end position="284"/>
    </location>
</feature>
<evidence type="ECO:0000313" key="3">
    <source>
        <dbReference type="Proteomes" id="UP001054821"/>
    </source>
</evidence>
<gene>
    <name evidence="2" type="ORF">L3X38_016159</name>
</gene>
<feature type="region of interest" description="Disordered" evidence="1">
    <location>
        <begin position="1"/>
        <end position="59"/>
    </location>
</feature>
<feature type="compositionally biased region" description="Low complexity" evidence="1">
    <location>
        <begin position="34"/>
        <end position="46"/>
    </location>
</feature>
<proteinExistence type="predicted"/>
<feature type="compositionally biased region" description="Polar residues" evidence="1">
    <location>
        <begin position="244"/>
        <end position="268"/>
    </location>
</feature>
<organism evidence="2 3">
    <name type="scientific">Prunus dulcis</name>
    <name type="common">Almond</name>
    <name type="synonym">Amygdalus dulcis</name>
    <dbReference type="NCBI Taxonomy" id="3755"/>
    <lineage>
        <taxon>Eukaryota</taxon>
        <taxon>Viridiplantae</taxon>
        <taxon>Streptophyta</taxon>
        <taxon>Embryophyta</taxon>
        <taxon>Tracheophyta</taxon>
        <taxon>Spermatophyta</taxon>
        <taxon>Magnoliopsida</taxon>
        <taxon>eudicotyledons</taxon>
        <taxon>Gunneridae</taxon>
        <taxon>Pentapetalae</taxon>
        <taxon>rosids</taxon>
        <taxon>fabids</taxon>
        <taxon>Rosales</taxon>
        <taxon>Rosaceae</taxon>
        <taxon>Amygdaloideae</taxon>
        <taxon>Amygdaleae</taxon>
        <taxon>Prunus</taxon>
    </lineage>
</organism>
<protein>
    <submittedName>
        <fullName evidence="2">Uncharacterized protein</fullName>
    </submittedName>
</protein>
<accession>A0AAD4W4T6</accession>
<feature type="compositionally biased region" description="Basic and acidic residues" evidence="1">
    <location>
        <begin position="231"/>
        <end position="241"/>
    </location>
</feature>
<dbReference type="Proteomes" id="UP001054821">
    <property type="component" value="Chromosome 3"/>
</dbReference>
<feature type="compositionally biased region" description="Basic and acidic residues" evidence="1">
    <location>
        <begin position="200"/>
        <end position="209"/>
    </location>
</feature>
<dbReference type="EMBL" id="JAJFAZ020000003">
    <property type="protein sequence ID" value="KAI5336890.1"/>
    <property type="molecule type" value="Genomic_DNA"/>
</dbReference>
<evidence type="ECO:0000313" key="2">
    <source>
        <dbReference type="EMBL" id="KAI5336890.1"/>
    </source>
</evidence>
<comment type="caution">
    <text evidence="2">The sequence shown here is derived from an EMBL/GenBank/DDBJ whole genome shotgun (WGS) entry which is preliminary data.</text>
</comment>
<evidence type="ECO:0000256" key="1">
    <source>
        <dbReference type="SAM" id="MobiDB-lite"/>
    </source>
</evidence>
<sequence>MVGSMNTRGKAAAMARSATAQSHSTHDPAIDMVASPPLTTAPATAAEHGGTSHQGGLVTTADPGPVLEQLQAFPSLPPRATHAPAYTSNENLARVQLGSTHFSPPDPRSQADVNLRVDQLAQRMDDQSNLMRQLINQISIAQNLGLGQPGEERRLDERAGGQLDVRACLGPQGNVHQRLGSQGNIHQRLGPQGGQPNNHCNEDREERRSAIHSQRSVLERLGPQEGQLDNPHNEDHEERRSVTHSRGTNSRRQATENLSQAQSTNTPTRHVIPRPQISPNLTLI</sequence>